<accession>A0ABU8QCJ5</accession>
<dbReference type="InterPro" id="IPR013766">
    <property type="entry name" value="Thioredoxin_domain"/>
</dbReference>
<dbReference type="EMBL" id="JBBGAZ010000001">
    <property type="protein sequence ID" value="MEJ5217138.1"/>
    <property type="molecule type" value="Genomic_DNA"/>
</dbReference>
<evidence type="ECO:0000259" key="6">
    <source>
        <dbReference type="PROSITE" id="PS51352"/>
    </source>
</evidence>
<gene>
    <name evidence="7" type="ORF">WG622_02705</name>
</gene>
<dbReference type="InterPro" id="IPR001853">
    <property type="entry name" value="DSBA-like_thioredoxin_dom"/>
</dbReference>
<feature type="domain" description="Thioredoxin" evidence="6">
    <location>
        <begin position="70"/>
        <end position="257"/>
    </location>
</feature>
<dbReference type="PROSITE" id="PS51352">
    <property type="entry name" value="THIOREDOXIN_2"/>
    <property type="match status" value="1"/>
</dbReference>
<dbReference type="CDD" id="cd03023">
    <property type="entry name" value="DsbA_Com1_like"/>
    <property type="match status" value="1"/>
</dbReference>
<feature type="chain" id="PRO_5047103091" evidence="5">
    <location>
        <begin position="18"/>
        <end position="257"/>
    </location>
</feature>
<reference evidence="7 8" key="1">
    <citation type="submission" date="2024-03" db="EMBL/GenBank/DDBJ databases">
        <title>Cognatishimia coralii sp. nov., a marine bacterium isolated from coral surrounding seawater.</title>
        <authorList>
            <person name="Liu X."/>
            <person name="Liu S."/>
            <person name="Sun H."/>
            <person name="Zhang Y."/>
        </authorList>
    </citation>
    <scope>NUCLEOTIDE SEQUENCE [LARGE SCALE GENOMIC DNA]</scope>
    <source>
        <strain evidence="7 8">D5M38</strain>
    </source>
</reference>
<keyword evidence="4" id="KW-0676">Redox-active center</keyword>
<comment type="caution">
    <text evidence="7">The sequence shown here is derived from an EMBL/GenBank/DDBJ whole genome shotgun (WGS) entry which is preliminary data.</text>
</comment>
<dbReference type="Pfam" id="PF01323">
    <property type="entry name" value="DSBA"/>
    <property type="match status" value="1"/>
</dbReference>
<evidence type="ECO:0000256" key="5">
    <source>
        <dbReference type="SAM" id="SignalP"/>
    </source>
</evidence>
<dbReference type="Pfam" id="PF18312">
    <property type="entry name" value="ScsC_N"/>
    <property type="match status" value="1"/>
</dbReference>
<keyword evidence="3" id="KW-1015">Disulfide bond</keyword>
<feature type="signal peptide" evidence="5">
    <location>
        <begin position="1"/>
        <end position="17"/>
    </location>
</feature>
<keyword evidence="8" id="KW-1185">Reference proteome</keyword>
<sequence>MKNALLAGLAVATLLLAAAVYSTREQDAPNFDLASLSADEKTALRGEIRAYLLDNPEVIFEAVDIAESRQAEAQAQQDVTLVSVNAEDIFNDGYSWIGGNPEGDITLVEFVDYRCGYCRRAHDDVAELVKTDGNIRLIMKEFPILGEDSLRSSQFAIAVKQIAGDDSYKAAHDALITMRSAANEVTLSRLATTLGLDATQILAHMNSDAVREEIATTRALAQRLQISGTPSFVMQDELLRGYVPLEGMQQMVAGKRG</sequence>
<evidence type="ECO:0000256" key="4">
    <source>
        <dbReference type="ARBA" id="ARBA00023284"/>
    </source>
</evidence>
<organism evidence="7 8">
    <name type="scientific">Cognatishimia coralii</name>
    <dbReference type="NCBI Taxonomy" id="3083254"/>
    <lineage>
        <taxon>Bacteria</taxon>
        <taxon>Pseudomonadati</taxon>
        <taxon>Pseudomonadota</taxon>
        <taxon>Alphaproteobacteria</taxon>
        <taxon>Rhodobacterales</taxon>
        <taxon>Paracoccaceae</taxon>
        <taxon>Cognatishimia</taxon>
    </lineage>
</organism>
<proteinExistence type="predicted"/>
<evidence type="ECO:0000256" key="3">
    <source>
        <dbReference type="ARBA" id="ARBA00023157"/>
    </source>
</evidence>
<evidence type="ECO:0000256" key="2">
    <source>
        <dbReference type="ARBA" id="ARBA00023002"/>
    </source>
</evidence>
<dbReference type="InterPro" id="IPR041205">
    <property type="entry name" value="ScsC_N"/>
</dbReference>
<name>A0ABU8QCJ5_9RHOB</name>
<dbReference type="PANTHER" id="PTHR13887:SF14">
    <property type="entry name" value="DISULFIDE BOND FORMATION PROTEIN D"/>
    <property type="match status" value="1"/>
</dbReference>
<dbReference type="SUPFAM" id="SSF52833">
    <property type="entry name" value="Thioredoxin-like"/>
    <property type="match status" value="1"/>
</dbReference>
<dbReference type="Proteomes" id="UP001368270">
    <property type="component" value="Unassembled WGS sequence"/>
</dbReference>
<evidence type="ECO:0000313" key="8">
    <source>
        <dbReference type="Proteomes" id="UP001368270"/>
    </source>
</evidence>
<dbReference type="RefSeq" id="WP_339402174.1">
    <property type="nucleotide sequence ID" value="NZ_JBBGAZ010000001.1"/>
</dbReference>
<dbReference type="PANTHER" id="PTHR13887">
    <property type="entry name" value="GLUTATHIONE S-TRANSFERASE KAPPA"/>
    <property type="match status" value="1"/>
</dbReference>
<evidence type="ECO:0000256" key="1">
    <source>
        <dbReference type="ARBA" id="ARBA00022729"/>
    </source>
</evidence>
<dbReference type="InterPro" id="IPR036249">
    <property type="entry name" value="Thioredoxin-like_sf"/>
</dbReference>
<keyword evidence="2" id="KW-0560">Oxidoreductase</keyword>
<dbReference type="Gene3D" id="3.40.30.10">
    <property type="entry name" value="Glutaredoxin"/>
    <property type="match status" value="1"/>
</dbReference>
<evidence type="ECO:0000313" key="7">
    <source>
        <dbReference type="EMBL" id="MEJ5217138.1"/>
    </source>
</evidence>
<keyword evidence="1 5" id="KW-0732">Signal</keyword>
<protein>
    <submittedName>
        <fullName evidence="7">DsbA family protein</fullName>
    </submittedName>
</protein>